<evidence type="ECO:0000256" key="1">
    <source>
        <dbReference type="SAM" id="Phobius"/>
    </source>
</evidence>
<dbReference type="Proteomes" id="UP000678228">
    <property type="component" value="Unassembled WGS sequence"/>
</dbReference>
<sequence>MNFRKVLSIGILLSSFIIPFFVLSRVSYNSPMDETLIQQLNEHATLLSWLFTGIIGFISFTSLFIALIFENKLVVAANTLKRIYFPYTFNIKDLKNAYINYDTLTLEDRILNGLFYSFIAIGIIVSTIWGVVVGFYTQFRLSFELDLTLTSMFVFGIYVFWVILIFLFFLIGLVIHQIRFNKNPFSKGNLPGIKKITDVDFLISQEIDIPEFFSINYPKLIFYQNPPVENPSYELNIELPLGLNNLRFLIKVYQNQKVVAKCYGVLEDVVEYNNIGKDYTTNITTNFEKDLYKSLLSNNSYGELFIYNDQFQPVARFFLKKTKLSEGNFCYTMERKIEITGKILDKGIFLNQENKPIELEITN</sequence>
<feature type="transmembrane region" description="Helical" evidence="1">
    <location>
        <begin position="7"/>
        <end position="26"/>
    </location>
</feature>
<feature type="transmembrane region" description="Helical" evidence="1">
    <location>
        <begin position="114"/>
        <end position="137"/>
    </location>
</feature>
<keyword evidence="3" id="KW-1185">Reference proteome</keyword>
<proteinExistence type="predicted"/>
<name>A0A941AQG4_9BACI</name>
<reference evidence="2" key="1">
    <citation type="submission" date="2021-03" db="EMBL/GenBank/DDBJ databases">
        <title>Bacillus suaedae sp. nov., isolated from Suaeda aralocaspica.</title>
        <authorList>
            <person name="Lei R.F.R."/>
        </authorList>
    </citation>
    <scope>NUCLEOTIDE SEQUENCE</scope>
    <source>
        <strain evidence="2">YZJH907-2</strain>
    </source>
</reference>
<dbReference type="AlphaFoldDB" id="A0A941AQG4"/>
<dbReference type="EMBL" id="JAGKSQ010000003">
    <property type="protein sequence ID" value="MBP3951163.1"/>
    <property type="molecule type" value="Genomic_DNA"/>
</dbReference>
<feature type="transmembrane region" description="Helical" evidence="1">
    <location>
        <begin position="46"/>
        <end position="69"/>
    </location>
</feature>
<organism evidence="2 3">
    <name type="scientific">Halalkalibacter suaedae</name>
    <dbReference type="NCBI Taxonomy" id="2822140"/>
    <lineage>
        <taxon>Bacteria</taxon>
        <taxon>Bacillati</taxon>
        <taxon>Bacillota</taxon>
        <taxon>Bacilli</taxon>
        <taxon>Bacillales</taxon>
        <taxon>Bacillaceae</taxon>
        <taxon>Halalkalibacter</taxon>
    </lineage>
</organism>
<evidence type="ECO:0000313" key="3">
    <source>
        <dbReference type="Proteomes" id="UP000678228"/>
    </source>
</evidence>
<accession>A0A941AQG4</accession>
<keyword evidence="1" id="KW-0472">Membrane</keyword>
<dbReference type="RefSeq" id="WP_210596860.1">
    <property type="nucleotide sequence ID" value="NZ_JAGKSQ010000003.1"/>
</dbReference>
<protein>
    <submittedName>
        <fullName evidence="2">Uncharacterized protein</fullName>
    </submittedName>
</protein>
<gene>
    <name evidence="2" type="ORF">J7W16_08440</name>
</gene>
<keyword evidence="1" id="KW-0812">Transmembrane</keyword>
<comment type="caution">
    <text evidence="2">The sequence shown here is derived from an EMBL/GenBank/DDBJ whole genome shotgun (WGS) entry which is preliminary data.</text>
</comment>
<feature type="transmembrane region" description="Helical" evidence="1">
    <location>
        <begin position="149"/>
        <end position="175"/>
    </location>
</feature>
<keyword evidence="1" id="KW-1133">Transmembrane helix</keyword>
<evidence type="ECO:0000313" key="2">
    <source>
        <dbReference type="EMBL" id="MBP3951163.1"/>
    </source>
</evidence>